<gene>
    <name evidence="5" type="ORF">SAMN02745217_00844</name>
</gene>
<dbReference type="SUPFAM" id="SSF53822">
    <property type="entry name" value="Periplasmic binding protein-like I"/>
    <property type="match status" value="1"/>
</dbReference>
<sequence>MKMLRGIFGMLLGMLLILAVMFGNLFLQENRKTETISKVQEAKYHLQILVQNTDEYFWTYFKDGARDAAVEMNAYAEFVPIAQKSGEAIKDAVEKGIYSGVDGIALKPADALGTKEIAKEAKAKKIPLLTYENDSFNIADVPSVGSNSYTIGSMAGKMGADAIGSGKKAVIIMNEAGEEGDISYRNLSMQGIAEAFSSKGNIEIEEVYTLKQNMFEAEKVTYSIIAQHKDINLIICLDEKSTPGVAQVLVDNNLVGDIKLVGYGSMPLTLDYVERGVIYGTVCPNAYEIGYYTVKQLAQALNGVQISDYKSTQLYTIDASNVAEYDDRMPKKEGGE</sequence>
<name>A0A1M7Y0P4_9FIRM</name>
<dbReference type="Proteomes" id="UP000184612">
    <property type="component" value="Unassembled WGS sequence"/>
</dbReference>
<comment type="subcellular location">
    <subcellularLocation>
        <location evidence="1">Cell envelope</location>
    </subcellularLocation>
</comment>
<keyword evidence="3" id="KW-0732">Signal</keyword>
<dbReference type="PANTHER" id="PTHR46847">
    <property type="entry name" value="D-ALLOSE-BINDING PERIPLASMIC PROTEIN-RELATED"/>
    <property type="match status" value="1"/>
</dbReference>
<proteinExistence type="inferred from homology"/>
<reference evidence="5 6" key="1">
    <citation type="submission" date="2016-12" db="EMBL/GenBank/DDBJ databases">
        <authorList>
            <person name="Song W.-J."/>
            <person name="Kurnit D.M."/>
        </authorList>
    </citation>
    <scope>NUCLEOTIDE SEQUENCE [LARGE SCALE GENOMIC DNA]</scope>
    <source>
        <strain evidence="5 6">DSM 12503</strain>
    </source>
</reference>
<dbReference type="GO" id="GO:0030246">
    <property type="term" value="F:carbohydrate binding"/>
    <property type="evidence" value="ECO:0007669"/>
    <property type="project" value="UniProtKB-ARBA"/>
</dbReference>
<dbReference type="Pfam" id="PF13407">
    <property type="entry name" value="Peripla_BP_4"/>
    <property type="match status" value="1"/>
</dbReference>
<evidence type="ECO:0000313" key="5">
    <source>
        <dbReference type="EMBL" id="SHO45149.1"/>
    </source>
</evidence>
<dbReference type="PANTHER" id="PTHR46847:SF1">
    <property type="entry name" value="D-ALLOSE-BINDING PERIPLASMIC PROTEIN-RELATED"/>
    <property type="match status" value="1"/>
</dbReference>
<evidence type="ECO:0000313" key="6">
    <source>
        <dbReference type="Proteomes" id="UP000184612"/>
    </source>
</evidence>
<evidence type="ECO:0000259" key="4">
    <source>
        <dbReference type="Pfam" id="PF13407"/>
    </source>
</evidence>
<dbReference type="AlphaFoldDB" id="A0A1M7Y0P4"/>
<keyword evidence="6" id="KW-1185">Reference proteome</keyword>
<evidence type="ECO:0000256" key="3">
    <source>
        <dbReference type="ARBA" id="ARBA00022729"/>
    </source>
</evidence>
<dbReference type="STRING" id="1121345.SAMN02745217_00844"/>
<organism evidence="5 6">
    <name type="scientific">Anaerocolumna xylanovorans DSM 12503</name>
    <dbReference type="NCBI Taxonomy" id="1121345"/>
    <lineage>
        <taxon>Bacteria</taxon>
        <taxon>Bacillati</taxon>
        <taxon>Bacillota</taxon>
        <taxon>Clostridia</taxon>
        <taxon>Lachnospirales</taxon>
        <taxon>Lachnospiraceae</taxon>
        <taxon>Anaerocolumna</taxon>
    </lineage>
</organism>
<dbReference type="InterPro" id="IPR028082">
    <property type="entry name" value="Peripla_BP_I"/>
</dbReference>
<dbReference type="Gene3D" id="3.40.50.2300">
    <property type="match status" value="2"/>
</dbReference>
<dbReference type="GO" id="GO:0030313">
    <property type="term" value="C:cell envelope"/>
    <property type="evidence" value="ECO:0007669"/>
    <property type="project" value="UniProtKB-SubCell"/>
</dbReference>
<feature type="domain" description="Periplasmic binding protein" evidence="4">
    <location>
        <begin position="49"/>
        <end position="303"/>
    </location>
</feature>
<evidence type="ECO:0000256" key="2">
    <source>
        <dbReference type="ARBA" id="ARBA00007639"/>
    </source>
</evidence>
<dbReference type="InterPro" id="IPR025997">
    <property type="entry name" value="SBP_2_dom"/>
</dbReference>
<dbReference type="EMBL" id="FRFD01000003">
    <property type="protein sequence ID" value="SHO45149.1"/>
    <property type="molecule type" value="Genomic_DNA"/>
</dbReference>
<comment type="similarity">
    <text evidence="2">Belongs to the bacterial solute-binding protein 2 family.</text>
</comment>
<protein>
    <submittedName>
        <fullName evidence="5">Monosaccharide ABC transporter substrate-binding protein, CUT2 family</fullName>
    </submittedName>
</protein>
<accession>A0A1M7Y0P4</accession>
<evidence type="ECO:0000256" key="1">
    <source>
        <dbReference type="ARBA" id="ARBA00004196"/>
    </source>
</evidence>